<dbReference type="EMBL" id="CP001037">
    <property type="protein sequence ID" value="ACC81755.1"/>
    <property type="molecule type" value="Genomic_DNA"/>
</dbReference>
<dbReference type="NCBIfam" id="TIGR03804">
    <property type="entry name" value="para_beta_helix"/>
    <property type="match status" value="1"/>
</dbReference>
<keyword evidence="5" id="KW-0418">Kinase</keyword>
<feature type="domain" description="Right handed beta helix" evidence="4">
    <location>
        <begin position="94"/>
        <end position="236"/>
    </location>
</feature>
<protein>
    <submittedName>
        <fullName evidence="5">Serine/threonine kinase</fullName>
    </submittedName>
</protein>
<accession>B2IZY4</accession>
<dbReference type="EnsemblBacteria" id="ACC81755">
    <property type="protein sequence ID" value="ACC81755"/>
    <property type="gene ID" value="Npun_F3317"/>
</dbReference>
<dbReference type="PhylomeDB" id="B2IZY4"/>
<dbReference type="GO" id="GO:0006511">
    <property type="term" value="P:ubiquitin-dependent protein catabolic process"/>
    <property type="evidence" value="ECO:0007669"/>
    <property type="project" value="TreeGrafter"/>
</dbReference>
<keyword evidence="6" id="KW-1185">Reference proteome</keyword>
<dbReference type="eggNOG" id="COG4677">
    <property type="taxonomic scope" value="Bacteria"/>
</dbReference>
<evidence type="ECO:0000313" key="6">
    <source>
        <dbReference type="Proteomes" id="UP000001191"/>
    </source>
</evidence>
<evidence type="ECO:0000259" key="4">
    <source>
        <dbReference type="Pfam" id="PF13229"/>
    </source>
</evidence>
<sequence length="270" mass="29998">MQTKYALVRGFTLHGKAEKCYVVDIPQGQIVLEDCDITSDYLSCVAIHGYTANPVIRRCQIHDGKNSGIYCWENSQGIVEDCDIRNNATGEVTIEQGANPTIRHCRIYDGKQCGILIRDRGRGTVENCEIFGNSFAGIEINTGSDPKIHKCRIYASKANGVSVYQQGRGTIFDCQIFDNANAGVAIAKAADPTIYQCLINQNQYQAVWVYDNGAGRAENCDLTRNGDGAWNIGANCEVYRRVIKNKNELVQDLRKITEKRTAKDAKDTKE</sequence>
<dbReference type="SMART" id="SM00710">
    <property type="entry name" value="PbH1"/>
    <property type="match status" value="8"/>
</dbReference>
<dbReference type="Proteomes" id="UP000001191">
    <property type="component" value="Chromosome"/>
</dbReference>
<keyword evidence="3" id="KW-0833">Ubl conjugation pathway</keyword>
<dbReference type="InterPro" id="IPR012334">
    <property type="entry name" value="Pectin_lyas_fold"/>
</dbReference>
<comment type="pathway">
    <text evidence="1">Protein modification; protein ubiquitination.</text>
</comment>
<dbReference type="PANTHER" id="PTHR22990">
    <property type="entry name" value="F-BOX ONLY PROTEIN"/>
    <property type="match status" value="1"/>
</dbReference>
<dbReference type="STRING" id="63737.Npun_F3317"/>
<keyword evidence="5" id="KW-0808">Transferase</keyword>
<evidence type="ECO:0000256" key="1">
    <source>
        <dbReference type="ARBA" id="ARBA00004906"/>
    </source>
</evidence>
<dbReference type="InterPro" id="IPR006626">
    <property type="entry name" value="PbH1"/>
</dbReference>
<dbReference type="KEGG" id="npu:Npun_F3317"/>
<organism evidence="5 6">
    <name type="scientific">Nostoc punctiforme (strain ATCC 29133 / PCC 73102)</name>
    <dbReference type="NCBI Taxonomy" id="63737"/>
    <lineage>
        <taxon>Bacteria</taxon>
        <taxon>Bacillati</taxon>
        <taxon>Cyanobacteriota</taxon>
        <taxon>Cyanophyceae</taxon>
        <taxon>Nostocales</taxon>
        <taxon>Nostocaceae</taxon>
        <taxon>Nostoc</taxon>
    </lineage>
</organism>
<dbReference type="Gene3D" id="2.160.20.10">
    <property type="entry name" value="Single-stranded right-handed beta-helix, Pectin lyase-like"/>
    <property type="match status" value="1"/>
</dbReference>
<dbReference type="AlphaFoldDB" id="B2IZY4"/>
<dbReference type="InterPro" id="IPR022441">
    <property type="entry name" value="Para_beta_helix_rpt-2"/>
</dbReference>
<name>B2IZY4_NOSP7</name>
<evidence type="ECO:0000256" key="2">
    <source>
        <dbReference type="ARBA" id="ARBA00022737"/>
    </source>
</evidence>
<dbReference type="InterPro" id="IPR011050">
    <property type="entry name" value="Pectin_lyase_fold/virulence"/>
</dbReference>
<reference evidence="6" key="1">
    <citation type="submission" date="2008-04" db="EMBL/GenBank/DDBJ databases">
        <title>Complete sequence of chromosome of Nostoc punctiforme ATCC 29133.</title>
        <authorList>
            <consortium name="US DOE Joint Genome Institute"/>
            <person name="Copeland A."/>
            <person name="Lucas S."/>
            <person name="Lapidus A."/>
            <person name="Glavina del Rio T."/>
            <person name="Dalin E."/>
            <person name="Tice H."/>
            <person name="Pitluck S."/>
            <person name="Chain P."/>
            <person name="Malfatti S."/>
            <person name="Shin M."/>
            <person name="Vergez L."/>
            <person name="Schmutz J."/>
            <person name="Larimer F."/>
            <person name="Land M."/>
            <person name="Hauser L."/>
            <person name="Kyrpides N."/>
            <person name="Kim E."/>
            <person name="Meeks J.C."/>
            <person name="Elhai J."/>
            <person name="Campbell E.L."/>
            <person name="Thiel T."/>
            <person name="Longmire J."/>
            <person name="Potts M."/>
            <person name="Atlas R."/>
        </authorList>
    </citation>
    <scope>NUCLEOTIDE SEQUENCE [LARGE SCALE GENOMIC DNA]</scope>
    <source>
        <strain evidence="6">ATCC 29133 / PCC 73102</strain>
    </source>
</reference>
<dbReference type="GO" id="GO:0016301">
    <property type="term" value="F:kinase activity"/>
    <property type="evidence" value="ECO:0007669"/>
    <property type="project" value="UniProtKB-KW"/>
</dbReference>
<dbReference type="RefSeq" id="WP_012409733.1">
    <property type="nucleotide sequence ID" value="NC_010628.1"/>
</dbReference>
<dbReference type="OrthoDB" id="9806903at2"/>
<dbReference type="Pfam" id="PF13229">
    <property type="entry name" value="Beta_helix"/>
    <property type="match status" value="1"/>
</dbReference>
<dbReference type="PANTHER" id="PTHR22990:SF15">
    <property type="entry name" value="F-BOX ONLY PROTEIN 10"/>
    <property type="match status" value="1"/>
</dbReference>
<keyword evidence="2" id="KW-0677">Repeat</keyword>
<dbReference type="InterPro" id="IPR051550">
    <property type="entry name" value="SCF-Subunits/Alg-Epimerases"/>
</dbReference>
<reference evidence="5 6" key="2">
    <citation type="journal article" date="2013" name="Plant Physiol.">
        <title>A Nostoc punctiforme Sugar Transporter Necessary to Establish a Cyanobacterium-Plant Symbiosis.</title>
        <authorList>
            <person name="Ekman M."/>
            <person name="Picossi S."/>
            <person name="Campbell E.L."/>
            <person name="Meeks J.C."/>
            <person name="Flores E."/>
        </authorList>
    </citation>
    <scope>NUCLEOTIDE SEQUENCE [LARGE SCALE GENOMIC DNA]</scope>
    <source>
        <strain evidence="6">ATCC 29133 / PCC 73102</strain>
    </source>
</reference>
<dbReference type="SUPFAM" id="SSF51126">
    <property type="entry name" value="Pectin lyase-like"/>
    <property type="match status" value="1"/>
</dbReference>
<evidence type="ECO:0000313" key="5">
    <source>
        <dbReference type="EMBL" id="ACC81755.1"/>
    </source>
</evidence>
<gene>
    <name evidence="5" type="ordered locus">Npun_F3317</name>
</gene>
<proteinExistence type="predicted"/>
<dbReference type="HOGENOM" id="CLU_1029874_0_0_3"/>
<evidence type="ECO:0000256" key="3">
    <source>
        <dbReference type="ARBA" id="ARBA00022786"/>
    </source>
</evidence>
<dbReference type="InterPro" id="IPR039448">
    <property type="entry name" value="Beta_helix"/>
</dbReference>